<protein>
    <submittedName>
        <fullName evidence="4">MerR family transcriptional regulator</fullName>
    </submittedName>
</protein>
<dbReference type="Pfam" id="PF13411">
    <property type="entry name" value="MerR_1"/>
    <property type="match status" value="1"/>
</dbReference>
<dbReference type="CDD" id="cd04776">
    <property type="entry name" value="HTH_GnyR"/>
    <property type="match status" value="1"/>
</dbReference>
<dbReference type="EMBL" id="CP011371">
    <property type="protein sequence ID" value="AKJ31394.1"/>
    <property type="molecule type" value="Genomic_DNA"/>
</dbReference>
<dbReference type="InterPro" id="IPR047057">
    <property type="entry name" value="MerR_fam"/>
</dbReference>
<dbReference type="InterPro" id="IPR009061">
    <property type="entry name" value="DNA-bd_dom_put_sf"/>
</dbReference>
<dbReference type="GO" id="GO:0003677">
    <property type="term" value="F:DNA binding"/>
    <property type="evidence" value="ECO:0007669"/>
    <property type="project" value="UniProtKB-KW"/>
</dbReference>
<dbReference type="PANTHER" id="PTHR30204">
    <property type="entry name" value="REDOX-CYCLING DRUG-SENSING TRANSCRIPTIONAL ACTIVATOR SOXR"/>
    <property type="match status" value="1"/>
</dbReference>
<dbReference type="KEGG" id="pbh:AAW51_4703"/>
<gene>
    <name evidence="4" type="ORF">AAW51_4703</name>
</gene>
<dbReference type="PANTHER" id="PTHR30204:SF58">
    <property type="entry name" value="HTH-TYPE TRANSCRIPTIONAL REGULATOR YFMP"/>
    <property type="match status" value="1"/>
</dbReference>
<dbReference type="GO" id="GO:0003700">
    <property type="term" value="F:DNA-binding transcription factor activity"/>
    <property type="evidence" value="ECO:0007669"/>
    <property type="project" value="InterPro"/>
</dbReference>
<dbReference type="OrthoDB" id="9803659at2"/>
<evidence type="ECO:0000313" key="5">
    <source>
        <dbReference type="Proteomes" id="UP000035352"/>
    </source>
</evidence>
<evidence type="ECO:0000313" key="4">
    <source>
        <dbReference type="EMBL" id="AKJ31394.1"/>
    </source>
</evidence>
<keyword evidence="1" id="KW-0238">DNA-binding</keyword>
<dbReference type="RefSeq" id="WP_047196542.1">
    <property type="nucleotide sequence ID" value="NZ_CP011371.1"/>
</dbReference>
<organism evidence="4 5">
    <name type="scientific">Caldimonas brevitalea</name>
    <dbReference type="NCBI Taxonomy" id="413882"/>
    <lineage>
        <taxon>Bacteria</taxon>
        <taxon>Pseudomonadati</taxon>
        <taxon>Pseudomonadota</taxon>
        <taxon>Betaproteobacteria</taxon>
        <taxon>Burkholderiales</taxon>
        <taxon>Sphaerotilaceae</taxon>
        <taxon>Caldimonas</taxon>
    </lineage>
</organism>
<dbReference type="PROSITE" id="PS50937">
    <property type="entry name" value="HTH_MERR_2"/>
    <property type="match status" value="1"/>
</dbReference>
<keyword evidence="5" id="KW-1185">Reference proteome</keyword>
<feature type="coiled-coil region" evidence="2">
    <location>
        <begin position="100"/>
        <end position="130"/>
    </location>
</feature>
<dbReference type="Proteomes" id="UP000035352">
    <property type="component" value="Chromosome"/>
</dbReference>
<dbReference type="Gene3D" id="1.10.1660.10">
    <property type="match status" value="1"/>
</dbReference>
<reference evidence="4 5" key="1">
    <citation type="submission" date="2015-05" db="EMBL/GenBank/DDBJ databases">
        <authorList>
            <person name="Tang B."/>
            <person name="Yu Y."/>
        </authorList>
    </citation>
    <scope>NUCLEOTIDE SEQUENCE [LARGE SCALE GENOMIC DNA]</scope>
    <source>
        <strain evidence="4 5">DSM 7029</strain>
    </source>
</reference>
<evidence type="ECO:0000256" key="2">
    <source>
        <dbReference type="SAM" id="Coils"/>
    </source>
</evidence>
<dbReference type="SMART" id="SM00422">
    <property type="entry name" value="HTH_MERR"/>
    <property type="match status" value="1"/>
</dbReference>
<keyword evidence="2" id="KW-0175">Coiled coil</keyword>
<dbReference type="STRING" id="413882.AAW51_4703"/>
<evidence type="ECO:0000259" key="3">
    <source>
        <dbReference type="PROSITE" id="PS50937"/>
    </source>
</evidence>
<sequence>MAASAVTAASTTTATYTISELAREFDLTTRAIRFYEDCGLLSPGRSGPSGRSRIYTARDRTRLKLTLRGKRLGLSLAEIKELVDMYESPRDTVPQLKKFLTVLATHREQLEQQMADLQVTLDEVRAHERDTRRLLGESEKKKKV</sequence>
<dbReference type="AlphaFoldDB" id="A0A0G3BPN7"/>
<dbReference type="SUPFAM" id="SSF46955">
    <property type="entry name" value="Putative DNA-binding domain"/>
    <property type="match status" value="1"/>
</dbReference>
<name>A0A0G3BPN7_9BURK</name>
<feature type="domain" description="HTH merR-type" evidence="3">
    <location>
        <begin position="15"/>
        <end position="85"/>
    </location>
</feature>
<evidence type="ECO:0000256" key="1">
    <source>
        <dbReference type="ARBA" id="ARBA00023125"/>
    </source>
</evidence>
<dbReference type="InterPro" id="IPR000551">
    <property type="entry name" value="MerR-type_HTH_dom"/>
</dbReference>
<accession>A0A0G3BPN7</accession>
<dbReference type="PATRIC" id="fig|413882.6.peg.4911"/>
<proteinExistence type="predicted"/>